<dbReference type="AlphaFoldDB" id="A0A484HKM0"/>
<accession>A0A484HKM0</accession>
<reference evidence="1" key="1">
    <citation type="submission" date="2019-01" db="EMBL/GenBank/DDBJ databases">
        <authorList>
            <person name="De Villiers E.-M."/>
        </authorList>
    </citation>
    <scope>NUCLEOTIDE SEQUENCE</scope>
    <source>
        <strain evidence="1">C2MI.8B.4</strain>
    </source>
</reference>
<proteinExistence type="predicted"/>
<name>A0A484HKM0_9ZZZZ</name>
<evidence type="ECO:0000313" key="1">
    <source>
        <dbReference type="EMBL" id="VEV85534.1"/>
    </source>
</evidence>
<feature type="non-terminal residue" evidence="1">
    <location>
        <position position="102"/>
    </location>
</feature>
<organism evidence="1">
    <name type="scientific">SPHINX/BMMF group 2 DNA sequence</name>
    <dbReference type="NCBI Taxonomy" id="2502152"/>
    <lineage>
        <taxon>unclassified sequences</taxon>
    </lineage>
</organism>
<dbReference type="EMBL" id="LR215534">
    <property type="protein sequence ID" value="VEV85534.1"/>
    <property type="molecule type" value="Unassigned_DNA"/>
</dbReference>
<protein>
    <submittedName>
        <fullName evidence="1">Uncharacterized protein</fullName>
    </submittedName>
</protein>
<sequence>MTNYHDEPTKVEMLLSEINRTGKSSYSGALKPLSIRLPIQTYAKVVAIENFIGAEKTSKNKVINDLLEIAFDQIYPSLNESQKHAFDHFSQSLLDGLESGKL</sequence>